<feature type="region of interest" description="Disordered" evidence="1">
    <location>
        <begin position="585"/>
        <end position="635"/>
    </location>
</feature>
<feature type="compositionally biased region" description="Polar residues" evidence="1">
    <location>
        <begin position="1312"/>
        <end position="1352"/>
    </location>
</feature>
<feature type="region of interest" description="Disordered" evidence="1">
    <location>
        <begin position="690"/>
        <end position="730"/>
    </location>
</feature>
<feature type="region of interest" description="Disordered" evidence="1">
    <location>
        <begin position="498"/>
        <end position="552"/>
    </location>
</feature>
<feature type="compositionally biased region" description="Polar residues" evidence="1">
    <location>
        <begin position="644"/>
        <end position="653"/>
    </location>
</feature>
<feature type="compositionally biased region" description="Polar residues" evidence="1">
    <location>
        <begin position="599"/>
        <end position="618"/>
    </location>
</feature>
<feature type="compositionally biased region" description="Polar residues" evidence="1">
    <location>
        <begin position="841"/>
        <end position="854"/>
    </location>
</feature>
<proteinExistence type="predicted"/>
<accession>A0A2A9MDN6</accession>
<feature type="compositionally biased region" description="Polar residues" evidence="1">
    <location>
        <begin position="1658"/>
        <end position="1670"/>
    </location>
</feature>
<feature type="region of interest" description="Disordered" evidence="1">
    <location>
        <begin position="825"/>
        <end position="864"/>
    </location>
</feature>
<feature type="region of interest" description="Disordered" evidence="1">
    <location>
        <begin position="644"/>
        <end position="663"/>
    </location>
</feature>
<feature type="compositionally biased region" description="Low complexity" evidence="1">
    <location>
        <begin position="1353"/>
        <end position="1372"/>
    </location>
</feature>
<feature type="compositionally biased region" description="Polar residues" evidence="1">
    <location>
        <begin position="964"/>
        <end position="982"/>
    </location>
</feature>
<feature type="compositionally biased region" description="Low complexity" evidence="1">
    <location>
        <begin position="1099"/>
        <end position="1109"/>
    </location>
</feature>
<dbReference type="VEuPathDB" id="ToxoDB:BESB_048100"/>
<dbReference type="Proteomes" id="UP000224006">
    <property type="component" value="Chromosome III"/>
</dbReference>
<feature type="compositionally biased region" description="Basic and acidic residues" evidence="1">
    <location>
        <begin position="694"/>
        <end position="703"/>
    </location>
</feature>
<feature type="region of interest" description="Disordered" evidence="1">
    <location>
        <begin position="964"/>
        <end position="991"/>
    </location>
</feature>
<feature type="region of interest" description="Disordered" evidence="1">
    <location>
        <begin position="1820"/>
        <end position="1858"/>
    </location>
</feature>
<comment type="caution">
    <text evidence="2">The sequence shown here is derived from an EMBL/GenBank/DDBJ whole genome shotgun (WGS) entry which is preliminary data.</text>
</comment>
<dbReference type="EMBL" id="NWUJ01000003">
    <property type="protein sequence ID" value="PFH36618.1"/>
    <property type="molecule type" value="Genomic_DNA"/>
</dbReference>
<feature type="region of interest" description="Disordered" evidence="1">
    <location>
        <begin position="1750"/>
        <end position="1803"/>
    </location>
</feature>
<evidence type="ECO:0000313" key="3">
    <source>
        <dbReference type="Proteomes" id="UP000224006"/>
    </source>
</evidence>
<feature type="region of interest" description="Disordered" evidence="1">
    <location>
        <begin position="1312"/>
        <end position="1436"/>
    </location>
</feature>
<gene>
    <name evidence="2" type="ORF">BESB_048100</name>
</gene>
<feature type="region of interest" description="Disordered" evidence="1">
    <location>
        <begin position="1480"/>
        <end position="1535"/>
    </location>
</feature>
<feature type="region of interest" description="Disordered" evidence="1">
    <location>
        <begin position="376"/>
        <end position="412"/>
    </location>
</feature>
<feature type="region of interest" description="Disordered" evidence="1">
    <location>
        <begin position="1685"/>
        <end position="1724"/>
    </location>
</feature>
<organism evidence="2 3">
    <name type="scientific">Besnoitia besnoiti</name>
    <name type="common">Apicomplexan protozoan</name>
    <dbReference type="NCBI Taxonomy" id="94643"/>
    <lineage>
        <taxon>Eukaryota</taxon>
        <taxon>Sar</taxon>
        <taxon>Alveolata</taxon>
        <taxon>Apicomplexa</taxon>
        <taxon>Conoidasida</taxon>
        <taxon>Coccidia</taxon>
        <taxon>Eucoccidiorida</taxon>
        <taxon>Eimeriorina</taxon>
        <taxon>Sarcocystidae</taxon>
        <taxon>Besnoitia</taxon>
    </lineage>
</organism>
<feature type="region of interest" description="Disordered" evidence="1">
    <location>
        <begin position="191"/>
        <end position="218"/>
    </location>
</feature>
<name>A0A2A9MDN6_BESBE</name>
<evidence type="ECO:0000313" key="2">
    <source>
        <dbReference type="EMBL" id="PFH36618.1"/>
    </source>
</evidence>
<reference evidence="2 3" key="1">
    <citation type="submission" date="2017-09" db="EMBL/GenBank/DDBJ databases">
        <title>Genome sequencing of Besnoitia besnoiti strain Bb-Ger1.</title>
        <authorList>
            <person name="Schares G."/>
            <person name="Venepally P."/>
            <person name="Lorenzi H.A."/>
        </authorList>
    </citation>
    <scope>NUCLEOTIDE SEQUENCE [LARGE SCALE GENOMIC DNA]</scope>
    <source>
        <strain evidence="2 3">Bb-Ger1</strain>
    </source>
</reference>
<keyword evidence="3" id="KW-1185">Reference proteome</keyword>
<evidence type="ECO:0000256" key="1">
    <source>
        <dbReference type="SAM" id="MobiDB-lite"/>
    </source>
</evidence>
<feature type="region of interest" description="Disordered" evidence="1">
    <location>
        <begin position="1615"/>
        <end position="1670"/>
    </location>
</feature>
<dbReference type="GeneID" id="40309740"/>
<sequence>MSAHASSGSPLGKICEPARACGAVPQDMSPELQDQLLNKDDCTISVGMNSITSLQVDLLQKEENVLMLRHLLEEEQSECAPGGVCERQRKEYDMQAERFTNSEMQKLASLVEHMLVQVDTKMRTVVDEAIAVISVIARKWRCGDLQAMFEKKSLSHLLLARLSLLECADAVENAVCFHGSVFAENGTADAKVTRGRAQGQRMPGDEGRPPAQPQSEEQRAWVFVSEEKQIHDGQTNNVQCIPTHKETNALAFEECAPMPSLMTKSSSTPPAVPTTAVANAMGVPRRKAQTLLVGKNLLQRGNDLRAARPILRRAKSDSSPATPHQQMPGWRSARSTVCQCVARDMKAVGNGAASFISALRVVEGTLAFTSRHSCSGSATGAETKHAHMPTHSSFNSGSSNGTRAVPAKSHLASLRRKASVVEKKMMNNHKICTVQAATSGPRIACSATGYGQGFARKNSQAPVSIKASNRCRALGVASSKRETATASETPLVLRNKAGNCEPMDIPGQNSATALASRQARGAASISDQGFKTKPAAPEANRESGNASSAPDIGAAYTPRAAGRTACVALATRAVRTAAMLCNGVSLTPSATGNRRALTHSRSSPPEATAGQSEDSIGSCQRHLANPGPQQVSPPTVMPTIQAQLSTRSRQTPGQHGAHSGLSPAAVSCPLPNIGCLAHEESEKAETAALSRGDWPQHDLEDKCSASPKTRTPVAPSISAFGSHPMTPRSERFDSLASATSSFSSRDTFYLSPSGSSTDGIIDDLEPTSPLPRLNMPPSNTFVPPFPNGLSPLHARPCPNSELWATPSLCFVPASSVVSPLAGDPLSPSRGGYHDRARSPSRVVNNPESLQVSLQPPSPIQMRSPGAAYPAAHTVIPTIMKSGPTGARTSRLLKPASLCSVAAANLSKLSVDTRTFDAGKATTNVCRSTNTTRVRSVGPASTSKLSVNTRTVDSGKAMTNVCRSTNTTRLSSSEDTGTAKQPVNTKNINAGNANANLLPASRSSRTGCLAAGGLSTQSIDTLALDASKMNSNTKQPPTRNRLRSVNPARAAKQSVNSINRHAGHAKTNMSQAASPSQRGLLAAAEHSTQPTNLKTLDAGTSSSTTWQTTSRPRLRSVEAASIPKISVNARTLAAGNVTANVFQPANTTRLSSVEPARTSKLFTSTRTPDAGKAKTNGVQPPDPTRLRSFELATTPKKSLNTRTLNAGSANTNVLQPPNTVRLRSGEAASTASLSVDARALNAGKSDSKTLWAATSFQTRSRSAGSGAKQSVRVRLVNTADADVVSSPPASTTWIRPDETVRISAESYSSLVLTNENDVSPSPHATTTQLRSSRPTHVTANQLDAASSRCGTVQSVSESSLSPASTPLAPLSGSRNITPYGSGDTHEVVQPQPQYRHTPLDCSSREHKLSQPNTSTPPASHPLSQATPLPPPVNTRRPLPAAQRVTDELTLPQQQQTTPPHDLVYWEMPPLPLSTTPPPTWCLSSSGGPPTNQGLAHHDSSGTVDSVNHTAPDDAHHTRNSAPGLANNSGLAAPSCRQPVDEVTQPILSTLRDSHLLSHPAPLPPPVNTRRPSPAAQGVTDDLTPPQQQRTTPPHDLVYWEMPPLPLSTTPPPTWCLSSRGGPPTNQGLAHHDSSGTVDSVNHTAPDDAHHTRNSAPGLANNSGLAAPSCRQSVDEVTQPILSTLRDSHLLSHPAPLPPPVNTRRPSPAAQGVTDDLTPPQQQQATPPHDLVYWEMPPLPLSTTPPPTWCLSSRGGLPTNQGLAHHDSSGTVDSVNHTAPDDAHHTRNSAPGLANKSGLAAPSCRQPVDEVTQPILSTLRDSHLLSHPAPLPPPVNTRRPSPAAQGVTDDLTPPQQQQATPPHDLVYWEMPPLPLSTTPPPTWCLSSRGGLPTNQGLAWHDSSGTVDSVCFADHGLHRHVMASGADTASMPGPLSLAVCPTRHESARWPRGELASQREPADWPLFQLPAQSCMSLPQRLINPSPLPSWQPGATQQFQRPPAIPVQSSQHVFVDARVSVRTPEHTMYWSATVADQPMLSRGPQGVEQYIFVHQGSAPA</sequence>
<feature type="compositionally biased region" description="Polar residues" evidence="1">
    <location>
        <begin position="1408"/>
        <end position="1425"/>
    </location>
</feature>
<feature type="region of interest" description="Disordered" evidence="1">
    <location>
        <begin position="1552"/>
        <end position="1594"/>
    </location>
</feature>
<feature type="compositionally biased region" description="Polar residues" evidence="1">
    <location>
        <begin position="390"/>
        <end position="402"/>
    </location>
</feature>
<feature type="region of interest" description="Disordered" evidence="1">
    <location>
        <begin position="1091"/>
        <end position="1111"/>
    </location>
</feature>
<dbReference type="RefSeq" id="XP_029220627.1">
    <property type="nucleotide sequence ID" value="XM_029363261.1"/>
</dbReference>
<feature type="region of interest" description="Disordered" evidence="1">
    <location>
        <begin position="1163"/>
        <end position="1183"/>
    </location>
</feature>
<dbReference type="KEGG" id="bbes:BESB_048100"/>
<protein>
    <submittedName>
        <fullName evidence="2">Uncharacterized protein</fullName>
    </submittedName>
</protein>
<feature type="compositionally biased region" description="Low complexity" evidence="1">
    <location>
        <begin position="1582"/>
        <end position="1592"/>
    </location>
</feature>